<keyword evidence="1" id="KW-0732">Signal</keyword>
<dbReference type="EMBL" id="GBXM01090762">
    <property type="protein sequence ID" value="JAH17815.1"/>
    <property type="molecule type" value="Transcribed_RNA"/>
</dbReference>
<reference evidence="2" key="2">
    <citation type="journal article" date="2015" name="Fish Shellfish Immunol.">
        <title>Early steps in the European eel (Anguilla anguilla)-Vibrio vulnificus interaction in the gills: Role of the RtxA13 toxin.</title>
        <authorList>
            <person name="Callol A."/>
            <person name="Pajuelo D."/>
            <person name="Ebbesson L."/>
            <person name="Teles M."/>
            <person name="MacKenzie S."/>
            <person name="Amaro C."/>
        </authorList>
    </citation>
    <scope>NUCLEOTIDE SEQUENCE</scope>
</reference>
<evidence type="ECO:0000313" key="2">
    <source>
        <dbReference type="EMBL" id="JAH17815.1"/>
    </source>
</evidence>
<name>A0A0E9QNF0_ANGAN</name>
<organism evidence="2">
    <name type="scientific">Anguilla anguilla</name>
    <name type="common">European freshwater eel</name>
    <name type="synonym">Muraena anguilla</name>
    <dbReference type="NCBI Taxonomy" id="7936"/>
    <lineage>
        <taxon>Eukaryota</taxon>
        <taxon>Metazoa</taxon>
        <taxon>Chordata</taxon>
        <taxon>Craniata</taxon>
        <taxon>Vertebrata</taxon>
        <taxon>Euteleostomi</taxon>
        <taxon>Actinopterygii</taxon>
        <taxon>Neopterygii</taxon>
        <taxon>Teleostei</taxon>
        <taxon>Anguilliformes</taxon>
        <taxon>Anguillidae</taxon>
        <taxon>Anguilla</taxon>
    </lineage>
</organism>
<sequence>MQGILHLSTHHTGSTLLLGCTFYLLMTHLACSTHKEDIPAGNGCCTLSL</sequence>
<protein>
    <submittedName>
        <fullName evidence="2">Uncharacterized protein</fullName>
    </submittedName>
</protein>
<evidence type="ECO:0000256" key="1">
    <source>
        <dbReference type="SAM" id="SignalP"/>
    </source>
</evidence>
<reference evidence="2" key="1">
    <citation type="submission" date="2014-11" db="EMBL/GenBank/DDBJ databases">
        <authorList>
            <person name="Amaro Gonzalez C."/>
        </authorList>
    </citation>
    <scope>NUCLEOTIDE SEQUENCE</scope>
</reference>
<dbReference type="AlphaFoldDB" id="A0A0E9QNF0"/>
<accession>A0A0E9QNF0</accession>
<feature type="chain" id="PRO_5002431159" evidence="1">
    <location>
        <begin position="33"/>
        <end position="49"/>
    </location>
</feature>
<proteinExistence type="predicted"/>
<feature type="signal peptide" evidence="1">
    <location>
        <begin position="1"/>
        <end position="32"/>
    </location>
</feature>